<feature type="region of interest" description="Disordered" evidence="1">
    <location>
        <begin position="1"/>
        <end position="35"/>
    </location>
</feature>
<reference evidence="2 3" key="1">
    <citation type="submission" date="2024-04" db="EMBL/GenBank/DDBJ databases">
        <title>Tritrichomonas musculus Genome.</title>
        <authorList>
            <person name="Alves-Ferreira E."/>
            <person name="Grigg M."/>
            <person name="Lorenzi H."/>
            <person name="Galac M."/>
        </authorList>
    </citation>
    <scope>NUCLEOTIDE SEQUENCE [LARGE SCALE GENOMIC DNA]</scope>
    <source>
        <strain evidence="2 3">EAF2021</strain>
    </source>
</reference>
<proteinExistence type="predicted"/>
<evidence type="ECO:0000313" key="3">
    <source>
        <dbReference type="Proteomes" id="UP001470230"/>
    </source>
</evidence>
<sequence length="91" mass="10314">MPQGVSKQSHNKKEKKNKKAVQQQQQKRVWKKRRDPIKAALAKKAEAVAMDQANKSPLHGGIRFIKPTEESAKTAKVSTKQLIKDPNMKIK</sequence>
<evidence type="ECO:0000256" key="1">
    <source>
        <dbReference type="SAM" id="MobiDB-lite"/>
    </source>
</evidence>
<dbReference type="Proteomes" id="UP001470230">
    <property type="component" value="Unassembled WGS sequence"/>
</dbReference>
<dbReference type="EMBL" id="JAPFFF010000012">
    <property type="protein sequence ID" value="KAK8875984.1"/>
    <property type="molecule type" value="Genomic_DNA"/>
</dbReference>
<feature type="compositionally biased region" description="Basic residues" evidence="1">
    <location>
        <begin position="9"/>
        <end position="19"/>
    </location>
</feature>
<accession>A0ABR2JE18</accession>
<gene>
    <name evidence="2" type="ORF">M9Y10_006166</name>
</gene>
<comment type="caution">
    <text evidence="2">The sequence shown here is derived from an EMBL/GenBank/DDBJ whole genome shotgun (WGS) entry which is preliminary data.</text>
</comment>
<name>A0ABR2JE18_9EUKA</name>
<protein>
    <submittedName>
        <fullName evidence="2">Uncharacterized protein</fullName>
    </submittedName>
</protein>
<keyword evidence="3" id="KW-1185">Reference proteome</keyword>
<evidence type="ECO:0000313" key="2">
    <source>
        <dbReference type="EMBL" id="KAK8875984.1"/>
    </source>
</evidence>
<organism evidence="2 3">
    <name type="scientific">Tritrichomonas musculus</name>
    <dbReference type="NCBI Taxonomy" id="1915356"/>
    <lineage>
        <taxon>Eukaryota</taxon>
        <taxon>Metamonada</taxon>
        <taxon>Parabasalia</taxon>
        <taxon>Tritrichomonadida</taxon>
        <taxon>Tritrichomonadidae</taxon>
        <taxon>Tritrichomonas</taxon>
    </lineage>
</organism>